<accession>A0A2G9SKM1</accession>
<protein>
    <submittedName>
        <fullName evidence="2">Uncharacterized protein</fullName>
    </submittedName>
</protein>
<keyword evidence="3" id="KW-1185">Reference proteome</keyword>
<gene>
    <name evidence="2" type="ORF">AB205_0077140</name>
</gene>
<dbReference type="AlphaFoldDB" id="A0A2G9SKM1"/>
<evidence type="ECO:0000313" key="3">
    <source>
        <dbReference type="Proteomes" id="UP000228934"/>
    </source>
</evidence>
<dbReference type="EMBL" id="KV922796">
    <property type="protein sequence ID" value="PIO40675.1"/>
    <property type="molecule type" value="Genomic_DNA"/>
</dbReference>
<organism evidence="2 3">
    <name type="scientific">Aquarana catesbeiana</name>
    <name type="common">American bullfrog</name>
    <name type="synonym">Rana catesbeiana</name>
    <dbReference type="NCBI Taxonomy" id="8400"/>
    <lineage>
        <taxon>Eukaryota</taxon>
        <taxon>Metazoa</taxon>
        <taxon>Chordata</taxon>
        <taxon>Craniata</taxon>
        <taxon>Vertebrata</taxon>
        <taxon>Euteleostomi</taxon>
        <taxon>Amphibia</taxon>
        <taxon>Batrachia</taxon>
        <taxon>Anura</taxon>
        <taxon>Neobatrachia</taxon>
        <taxon>Ranoidea</taxon>
        <taxon>Ranidae</taxon>
        <taxon>Aquarana</taxon>
    </lineage>
</organism>
<evidence type="ECO:0000256" key="1">
    <source>
        <dbReference type="SAM" id="MobiDB-lite"/>
    </source>
</evidence>
<feature type="compositionally biased region" description="Basic and acidic residues" evidence="1">
    <location>
        <begin position="60"/>
        <end position="73"/>
    </location>
</feature>
<feature type="region of interest" description="Disordered" evidence="1">
    <location>
        <begin position="26"/>
        <end position="83"/>
    </location>
</feature>
<sequence>MFCGLISAIKRDIADDLLRPDGVHINDIGVSSSGSPDRGGIGGSVLIAYQRSPPSDPTQDDPHAAQDHQDGHPHWTTRYAPSDHQGNANLCQGSCQSMPRQLPISAHSQCLPLPVPPGMPISATYQCRVSVPISATYQCPSVRSSAAYQCPSVPSSATYQCSSVPPYQCPSVKEKTYLFTKFYNRNKRKTFIFFKIFVFFLFV</sequence>
<proteinExistence type="predicted"/>
<dbReference type="Proteomes" id="UP000228934">
    <property type="component" value="Unassembled WGS sequence"/>
</dbReference>
<evidence type="ECO:0000313" key="2">
    <source>
        <dbReference type="EMBL" id="PIO40675.1"/>
    </source>
</evidence>
<name>A0A2G9SKM1_AQUCT</name>
<reference evidence="3" key="1">
    <citation type="journal article" date="2017" name="Nat. Commun.">
        <title>The North American bullfrog draft genome provides insight into hormonal regulation of long noncoding RNA.</title>
        <authorList>
            <person name="Hammond S.A."/>
            <person name="Warren R.L."/>
            <person name="Vandervalk B.P."/>
            <person name="Kucuk E."/>
            <person name="Khan H."/>
            <person name="Gibb E.A."/>
            <person name="Pandoh P."/>
            <person name="Kirk H."/>
            <person name="Zhao Y."/>
            <person name="Jones M."/>
            <person name="Mungall A.J."/>
            <person name="Coope R."/>
            <person name="Pleasance S."/>
            <person name="Moore R.A."/>
            <person name="Holt R.A."/>
            <person name="Round J.M."/>
            <person name="Ohora S."/>
            <person name="Walle B.V."/>
            <person name="Veldhoen N."/>
            <person name="Helbing C.C."/>
            <person name="Birol I."/>
        </authorList>
    </citation>
    <scope>NUCLEOTIDE SEQUENCE [LARGE SCALE GENOMIC DNA]</scope>
</reference>